<gene>
    <name evidence="2" type="ORF">CLP_2222</name>
</gene>
<comment type="caution">
    <text evidence="2">The sequence shown here is derived from an EMBL/GenBank/DDBJ whole genome shotgun (WGS) entry which is preliminary data.</text>
</comment>
<dbReference type="Pfam" id="PF13365">
    <property type="entry name" value="Trypsin_2"/>
    <property type="match status" value="1"/>
</dbReference>
<dbReference type="InterPro" id="IPR043504">
    <property type="entry name" value="Peptidase_S1_PA_chymotrypsin"/>
</dbReference>
<dbReference type="RefSeq" id="WP_003412418.1">
    <property type="nucleotide sequence ID" value="NZ_ACOM01000005.1"/>
</dbReference>
<dbReference type="eggNOG" id="COG0470">
    <property type="taxonomic scope" value="Bacteria"/>
</dbReference>
<organism evidence="2 3">
    <name type="scientific">Clostridium butyricum E4 str. BoNT E BL5262</name>
    <dbReference type="NCBI Taxonomy" id="632245"/>
    <lineage>
        <taxon>Bacteria</taxon>
        <taxon>Bacillati</taxon>
        <taxon>Bacillota</taxon>
        <taxon>Clostridia</taxon>
        <taxon>Eubacteriales</taxon>
        <taxon>Clostridiaceae</taxon>
        <taxon>Clostridium</taxon>
    </lineage>
</organism>
<name>C4III6_CLOBU</name>
<keyword evidence="1" id="KW-0175">Coiled coil</keyword>
<evidence type="ECO:0000256" key="1">
    <source>
        <dbReference type="SAM" id="Coils"/>
    </source>
</evidence>
<dbReference type="Gene3D" id="2.40.10.10">
    <property type="entry name" value="Trypsin-like serine proteases"/>
    <property type="match status" value="1"/>
</dbReference>
<dbReference type="EMBL" id="ACOM01000005">
    <property type="protein sequence ID" value="EEP53425.1"/>
    <property type="molecule type" value="Genomic_DNA"/>
</dbReference>
<dbReference type="Gene3D" id="3.40.50.300">
    <property type="entry name" value="P-loop containing nucleotide triphosphate hydrolases"/>
    <property type="match status" value="1"/>
</dbReference>
<dbReference type="SUPFAM" id="SSF50494">
    <property type="entry name" value="Trypsin-like serine proteases"/>
    <property type="match status" value="1"/>
</dbReference>
<dbReference type="Proteomes" id="UP000003081">
    <property type="component" value="Unassembled WGS sequence"/>
</dbReference>
<dbReference type="HOGENOM" id="CLU_261895_0_0_9"/>
<reference evidence="2 3" key="1">
    <citation type="submission" date="2009-08" db="EMBL/GenBank/DDBJ databases">
        <authorList>
            <person name="Shrivastava S."/>
            <person name="Brinkac L.B."/>
            <person name="Brown J.L."/>
            <person name="Bruce D.B."/>
            <person name="Detter C."/>
            <person name="Green L.D."/>
            <person name="Munk C.A."/>
            <person name="Rogers Y.C."/>
            <person name="Tapia R."/>
            <person name="Sims D.R."/>
            <person name="Smith L.A."/>
            <person name="Smith T.J."/>
            <person name="Sutton G."/>
            <person name="Brettin T."/>
        </authorList>
    </citation>
    <scope>NUCLEOTIDE SEQUENCE [LARGE SCALE GENOMIC DNA]</scope>
    <source>
        <strain evidence="3">E4 str. BoNT E BL5262</strain>
    </source>
</reference>
<feature type="coiled-coil region" evidence="1">
    <location>
        <begin position="899"/>
        <end position="926"/>
    </location>
</feature>
<evidence type="ECO:0000313" key="3">
    <source>
        <dbReference type="Proteomes" id="UP000003081"/>
    </source>
</evidence>
<accession>C4III6</accession>
<proteinExistence type="predicted"/>
<dbReference type="InterPro" id="IPR027417">
    <property type="entry name" value="P-loop_NTPase"/>
</dbReference>
<evidence type="ECO:0000313" key="2">
    <source>
        <dbReference type="EMBL" id="EEP53425.1"/>
    </source>
</evidence>
<dbReference type="SUPFAM" id="SSF52540">
    <property type="entry name" value="P-loop containing nucleoside triphosphate hydrolases"/>
    <property type="match status" value="1"/>
</dbReference>
<sequence length="1295" mass="151651">MEFDEILFNIVVRIKGIEEGTGFYIDENRLITAYHVVKKDAIAGNKVKIINDVLGDEELLGEVSDFESQLDIAIIKVDSSNDMKKIPILIKDIYEGEEWRSYTCFSPYDGSKNSYEKEMIKGKVYQNEKFREQVYDIHLGGEYLSKAGMYCGFGGCSGTPLIIDKTIVGIVIKEEQSERDAPLKVASFVKFEEFFKKNKIIYDKKKRNMLDIFKLMSSDNAIIQADKLPQINLLFDEYNNNVSIEIPQKISSRKEFVNDIVSKFCDKDLLNIYGFVYSGKTILSALIAHKINRYMLYIDLKDVQSNHLIEYINNIFRDKLIESNCYSESELIIEQICKLINKHGILILDNFNIKRSDKSFSFICSLLNTCKKYNMKVIVISINDVNKLQFQSKGIRVLLEESRNLDKNDIIEILNEYKLAYKDIHINLIYDITGGKPSLVYTLFEYLKNNNWEIFNRFEEIFKMKFTDGLQEDIQDRIMDLIEDEDAKELLYRIALISFPYKFQLIEKIAQIAPNIVHINEKLSELGGWINKNDQIYCNASLLDRVAEKNLNHEIKIEVHKTIADSIFEENKVLDYINFNRGFIHLVKAEENNRAGLLLCNALNSLKDSNVDADYWHILDLWNELECPKSVNVEIKIWMCVLQIICCDKFHKDNNKLFIRLDGYIKEIIESGCNEKLVTISLLLTYYPLKDVDLSMKYLKILIDNSIFDIFDKYKDQIDVDDKFGVEQILFVCSINIKTKKERETFFEIYDTLNDKQKKAFNSLRNQDIYDMSLAICSKVWLNEVNGEENFDDALRELESLESRNIFKDNRWFFINNKKCQIILLGEYLKSVDKAEIIAKELLESDLCNDKSVEFLIRDVIGKQFSIANNFEKAQLYLNNLSLDFEGFELEKIDYLNQYSIIQSKNNEHELALEELEDAFRLIDRNKLPYLEKLKNLGEQIIEYWFKEDNNSMYEKIKEYIDLIERNNSEELTDLAKSLVLCLGHCTGYYSSILTRGKPPINCSDESPYVEPFRGIFFNDDGTKACMYNINKFALIYSHIATIAEVLRKYDEAKMYYIKSANLYNLKNGVKGIIERSLLKYEIMDKDYDKIYNLTISQSENLYFNMNKDIKVDIILNIGNDIFKFFIIPSIFNVLNKYIINDTSYINDSIKIVELIKKQDYIKEEDILIISEIFNQNIINEYNVNIVISKLSQHSSSLLLIKNVSLIKIDLKRNLREALKLQLGFEDYLKQMYADEFIIYNIIKSTLETFWVYAYCQYRYNFKNTSIVDEKLQGLLKNKDYELKELLDLMNLGLN</sequence>
<dbReference type="InterPro" id="IPR009003">
    <property type="entry name" value="Peptidase_S1_PA"/>
</dbReference>
<protein>
    <submittedName>
        <fullName evidence="2">Uncharacterized protein</fullName>
    </submittedName>
</protein>
<keyword evidence="3" id="KW-1185">Reference proteome</keyword>